<dbReference type="Proteomes" id="UP000001601">
    <property type="component" value="Unassembled WGS sequence"/>
</dbReference>
<gene>
    <name evidence="2" type="ORF">MED217_01840</name>
</gene>
<evidence type="ECO:0000313" key="3">
    <source>
        <dbReference type="Proteomes" id="UP000001601"/>
    </source>
</evidence>
<dbReference type="AlphaFoldDB" id="A3XKS0"/>
<protein>
    <submittedName>
        <fullName evidence="2">Uncharacterized protein</fullName>
    </submittedName>
</protein>
<proteinExistence type="predicted"/>
<dbReference type="HOGENOM" id="CLU_183754_1_0_10"/>
<reference evidence="2 3" key="1">
    <citation type="journal article" date="2007" name="Nature">
        <title>Light stimulates growth of proteorhodopsin-containing marine Flavobacteria.</title>
        <authorList>
            <person name="Gomez-Consarnau L."/>
            <person name="Gonzalez J.M."/>
            <person name="Coll-Llado M."/>
            <person name="Gourdon P."/>
            <person name="Pascher T."/>
            <person name="Neutze R."/>
            <person name="Pedros-Alio C."/>
            <person name="Pinhassi J."/>
        </authorList>
    </citation>
    <scope>NUCLEOTIDE SEQUENCE [LARGE SCALE GENOMIC DNA]</scope>
    <source>
        <strain evidence="2 3">MED217</strain>
    </source>
</reference>
<keyword evidence="1" id="KW-0175">Coiled coil</keyword>
<name>A3XKS0_LEEBM</name>
<dbReference type="EMBL" id="AANC01000003">
    <property type="protein sequence ID" value="EAQ49852.1"/>
    <property type="molecule type" value="Genomic_DNA"/>
</dbReference>
<feature type="coiled-coil region" evidence="1">
    <location>
        <begin position="38"/>
        <end position="65"/>
    </location>
</feature>
<keyword evidence="3" id="KW-1185">Reference proteome</keyword>
<accession>A3XKS0</accession>
<organism evidence="2 3">
    <name type="scientific">Leeuwenhoekiella blandensis (strain CECT 7118 / CCUG 51940 / KCTC 22103 / MED217)</name>
    <name type="common">Flavobacterium sp. (strain MED217)</name>
    <dbReference type="NCBI Taxonomy" id="398720"/>
    <lineage>
        <taxon>Bacteria</taxon>
        <taxon>Pseudomonadati</taxon>
        <taxon>Bacteroidota</taxon>
        <taxon>Flavobacteriia</taxon>
        <taxon>Flavobacteriales</taxon>
        <taxon>Flavobacteriaceae</taxon>
        <taxon>Leeuwenhoekiella</taxon>
    </lineage>
</organism>
<dbReference type="STRING" id="398720.MED217_01840"/>
<comment type="caution">
    <text evidence="2">The sequence shown here is derived from an EMBL/GenBank/DDBJ whole genome shotgun (WGS) entry which is preliminary data.</text>
</comment>
<sequence>MIIFNYVTNKNPKMKRIFLSLAMIALVGSVYSCRETTQEKTEEAVEAMGEDIEDAAEEAGEAIQEGADELNDEIQGNDDN</sequence>
<evidence type="ECO:0000256" key="1">
    <source>
        <dbReference type="SAM" id="Coils"/>
    </source>
</evidence>
<evidence type="ECO:0000313" key="2">
    <source>
        <dbReference type="EMBL" id="EAQ49852.1"/>
    </source>
</evidence>
<dbReference type="eggNOG" id="ENOG5030IZZ">
    <property type="taxonomic scope" value="Bacteria"/>
</dbReference>